<gene>
    <name evidence="1" type="ORF">ACFQ4Y_16305</name>
</gene>
<reference evidence="2" key="1">
    <citation type="journal article" date="2019" name="Int. J. Syst. Evol. Microbiol.">
        <title>The Global Catalogue of Microorganisms (GCM) 10K type strain sequencing project: providing services to taxonomists for standard genome sequencing and annotation.</title>
        <authorList>
            <consortium name="The Broad Institute Genomics Platform"/>
            <consortium name="The Broad Institute Genome Sequencing Center for Infectious Disease"/>
            <person name="Wu L."/>
            <person name="Ma J."/>
        </authorList>
    </citation>
    <scope>NUCLEOTIDE SEQUENCE [LARGE SCALE GENOMIC DNA]</scope>
    <source>
        <strain evidence="2">S1</strain>
    </source>
</reference>
<protein>
    <submittedName>
        <fullName evidence="1">Uncharacterized protein</fullName>
    </submittedName>
</protein>
<dbReference type="RefSeq" id="WP_380167391.1">
    <property type="nucleotide sequence ID" value="NZ_JBHTNU010000025.1"/>
</dbReference>
<proteinExistence type="predicted"/>
<accession>A0ABW4CEL9</accession>
<comment type="caution">
    <text evidence="1">The sequence shown here is derived from an EMBL/GenBank/DDBJ whole genome shotgun (WGS) entry which is preliminary data.</text>
</comment>
<evidence type="ECO:0000313" key="2">
    <source>
        <dbReference type="Proteomes" id="UP001597282"/>
    </source>
</evidence>
<keyword evidence="2" id="KW-1185">Reference proteome</keyword>
<evidence type="ECO:0000313" key="1">
    <source>
        <dbReference type="EMBL" id="MFD1428463.1"/>
    </source>
</evidence>
<dbReference type="Proteomes" id="UP001597282">
    <property type="component" value="Unassembled WGS sequence"/>
</dbReference>
<sequence>MTKVKITPDGAVKRINRYLKKQGLDQEVAIDTVINAKLAAIGYHISISYVSKLAKRSVESGNPFPRKENMDFRVGRTIWQATVKEWYEVVYPPGVHIRPTGRKGLK</sequence>
<name>A0ABW4CEL9_9BACL</name>
<organism evidence="1 2">
    <name type="scientific">Kroppenstedtia sanguinis</name>
    <dbReference type="NCBI Taxonomy" id="1380684"/>
    <lineage>
        <taxon>Bacteria</taxon>
        <taxon>Bacillati</taxon>
        <taxon>Bacillota</taxon>
        <taxon>Bacilli</taxon>
        <taxon>Bacillales</taxon>
        <taxon>Thermoactinomycetaceae</taxon>
        <taxon>Kroppenstedtia</taxon>
    </lineage>
</organism>
<dbReference type="EMBL" id="JBHTNU010000025">
    <property type="protein sequence ID" value="MFD1428463.1"/>
    <property type="molecule type" value="Genomic_DNA"/>
</dbReference>